<dbReference type="InterPro" id="IPR017900">
    <property type="entry name" value="4Fe4S_Fe_S_CS"/>
</dbReference>
<reference evidence="2" key="1">
    <citation type="journal article" date="2019" name="bioRxiv">
        <title>The Genome of the Zebra Mussel, Dreissena polymorpha: A Resource for Invasive Species Research.</title>
        <authorList>
            <person name="McCartney M.A."/>
            <person name="Auch B."/>
            <person name="Kono T."/>
            <person name="Mallez S."/>
            <person name="Zhang Y."/>
            <person name="Obille A."/>
            <person name="Becker A."/>
            <person name="Abrahante J.E."/>
            <person name="Garbe J."/>
            <person name="Badalamenti J.P."/>
            <person name="Herman A."/>
            <person name="Mangelson H."/>
            <person name="Liachko I."/>
            <person name="Sullivan S."/>
            <person name="Sone E.D."/>
            <person name="Koren S."/>
            <person name="Silverstein K.A.T."/>
            <person name="Beckman K.B."/>
            <person name="Gohl D.M."/>
        </authorList>
    </citation>
    <scope>NUCLEOTIDE SEQUENCE</scope>
    <source>
        <strain evidence="2">Duluth1</strain>
        <tissue evidence="2">Whole animal</tissue>
    </source>
</reference>
<feature type="chain" id="PRO_5039502551" description="Sarcoplasmic reticulum histidine-rich calcium-binding protein-like" evidence="1">
    <location>
        <begin position="24"/>
        <end position="140"/>
    </location>
</feature>
<dbReference type="PROSITE" id="PS00198">
    <property type="entry name" value="4FE4S_FER_1"/>
    <property type="match status" value="1"/>
</dbReference>
<dbReference type="PANTHER" id="PTHR15054">
    <property type="entry name" value="HISTIDINE-RICH CALCIUM-BINDING PROTEIN-RELATED"/>
    <property type="match status" value="1"/>
</dbReference>
<keyword evidence="1" id="KW-0732">Signal</keyword>
<comment type="caution">
    <text evidence="2">The sequence shown here is derived from an EMBL/GenBank/DDBJ whole genome shotgun (WGS) entry which is preliminary data.</text>
</comment>
<keyword evidence="3" id="KW-1185">Reference proteome</keyword>
<evidence type="ECO:0000313" key="3">
    <source>
        <dbReference type="Proteomes" id="UP000828390"/>
    </source>
</evidence>
<dbReference type="GO" id="GO:0005509">
    <property type="term" value="F:calcium ion binding"/>
    <property type="evidence" value="ECO:0007669"/>
    <property type="project" value="InterPro"/>
</dbReference>
<organism evidence="2 3">
    <name type="scientific">Dreissena polymorpha</name>
    <name type="common">Zebra mussel</name>
    <name type="synonym">Mytilus polymorpha</name>
    <dbReference type="NCBI Taxonomy" id="45954"/>
    <lineage>
        <taxon>Eukaryota</taxon>
        <taxon>Metazoa</taxon>
        <taxon>Spiralia</taxon>
        <taxon>Lophotrochozoa</taxon>
        <taxon>Mollusca</taxon>
        <taxon>Bivalvia</taxon>
        <taxon>Autobranchia</taxon>
        <taxon>Heteroconchia</taxon>
        <taxon>Euheterodonta</taxon>
        <taxon>Imparidentia</taxon>
        <taxon>Neoheterodontei</taxon>
        <taxon>Myida</taxon>
        <taxon>Dreissenoidea</taxon>
        <taxon>Dreissenidae</taxon>
        <taxon>Dreissena</taxon>
    </lineage>
</organism>
<sequence>MSPKVISFVCLLICVLCFQHCSATEKTENVEEKKEEKVDDKKLEYAKGSLCGYCEYCAFCKLCDEQCPCESSPKQPNCHMCKYCKFCYLCKVCDSICQPGGIIDTVTAAMVNALPSVNRDEVDKDIEGAKSWIDAKKDEL</sequence>
<evidence type="ECO:0008006" key="4">
    <source>
        <dbReference type="Google" id="ProtNLM"/>
    </source>
</evidence>
<protein>
    <recommendedName>
        <fullName evidence="4">Sarcoplasmic reticulum histidine-rich calcium-binding protein-like</fullName>
    </recommendedName>
</protein>
<accession>A0A9D4L9G4</accession>
<proteinExistence type="predicted"/>
<feature type="signal peptide" evidence="1">
    <location>
        <begin position="1"/>
        <end position="23"/>
    </location>
</feature>
<dbReference type="AlphaFoldDB" id="A0A9D4L9G4"/>
<dbReference type="OrthoDB" id="9428907at2759"/>
<dbReference type="Proteomes" id="UP000828390">
    <property type="component" value="Unassembled WGS sequence"/>
</dbReference>
<name>A0A9D4L9G4_DREPO</name>
<gene>
    <name evidence="2" type="ORF">DPMN_096994</name>
</gene>
<evidence type="ECO:0000313" key="2">
    <source>
        <dbReference type="EMBL" id="KAH3854452.1"/>
    </source>
</evidence>
<reference evidence="2" key="2">
    <citation type="submission" date="2020-11" db="EMBL/GenBank/DDBJ databases">
        <authorList>
            <person name="McCartney M.A."/>
            <person name="Auch B."/>
            <person name="Kono T."/>
            <person name="Mallez S."/>
            <person name="Becker A."/>
            <person name="Gohl D.M."/>
            <person name="Silverstein K.A.T."/>
            <person name="Koren S."/>
            <person name="Bechman K.B."/>
            <person name="Herman A."/>
            <person name="Abrahante J.E."/>
            <person name="Garbe J."/>
        </authorList>
    </citation>
    <scope>NUCLEOTIDE SEQUENCE</scope>
    <source>
        <strain evidence="2">Duluth1</strain>
        <tissue evidence="2">Whole animal</tissue>
    </source>
</reference>
<evidence type="ECO:0000256" key="1">
    <source>
        <dbReference type="SAM" id="SignalP"/>
    </source>
</evidence>
<dbReference type="PANTHER" id="PTHR15054:SF3">
    <property type="entry name" value="SARCOPLASMIC RETICULUM HISTIDINE-RICH CALCIUM-BINDING PROTEIN"/>
    <property type="match status" value="1"/>
</dbReference>
<dbReference type="InterPro" id="IPR015666">
    <property type="entry name" value="HRC"/>
</dbReference>
<dbReference type="EMBL" id="JAIWYP010000003">
    <property type="protein sequence ID" value="KAH3854452.1"/>
    <property type="molecule type" value="Genomic_DNA"/>
</dbReference>